<keyword evidence="1" id="KW-0812">Transmembrane</keyword>
<feature type="transmembrane region" description="Helical" evidence="1">
    <location>
        <begin position="33"/>
        <end position="51"/>
    </location>
</feature>
<organism evidence="3 4">
    <name type="scientific">Halobium palmae</name>
    <dbReference type="NCBI Taxonomy" id="1776492"/>
    <lineage>
        <taxon>Archaea</taxon>
        <taxon>Methanobacteriati</taxon>
        <taxon>Methanobacteriota</taxon>
        <taxon>Stenosarchaea group</taxon>
        <taxon>Halobacteria</taxon>
        <taxon>Halobacteriales</taxon>
        <taxon>Haloferacaceae</taxon>
        <taxon>Halobium</taxon>
    </lineage>
</organism>
<sequence length="118" mass="11559">MNARAIGTAIAAYTVLAGAVTVAGVYFLTHSGLYVIGTGGVGVLLVVLGGAQGVGGTFATGAEVETDVETDAGDVPIGSSWVRGAAGGLGLRVALLCYGLGLFLWAAVAVSLFGSSLR</sequence>
<evidence type="ECO:0000313" key="3">
    <source>
        <dbReference type="EMBL" id="MFC6726210.1"/>
    </source>
</evidence>
<accession>A0ABD5S3M9</accession>
<feature type="transmembrane region" description="Helical" evidence="1">
    <location>
        <begin position="89"/>
        <end position="113"/>
    </location>
</feature>
<keyword evidence="1" id="KW-1133">Transmembrane helix</keyword>
<dbReference type="EMBL" id="JBHSWU010000958">
    <property type="protein sequence ID" value="MFC6726210.1"/>
    <property type="molecule type" value="Genomic_DNA"/>
</dbReference>
<keyword evidence="4" id="KW-1185">Reference proteome</keyword>
<dbReference type="Pfam" id="PF26267">
    <property type="entry name" value="DUF8070"/>
    <property type="match status" value="1"/>
</dbReference>
<evidence type="ECO:0000313" key="4">
    <source>
        <dbReference type="Proteomes" id="UP001596328"/>
    </source>
</evidence>
<feature type="transmembrane region" description="Helical" evidence="1">
    <location>
        <begin position="6"/>
        <end position="28"/>
    </location>
</feature>
<keyword evidence="1" id="KW-0472">Membrane</keyword>
<protein>
    <recommendedName>
        <fullName evidence="2">DUF8070 domain-containing protein</fullName>
    </recommendedName>
</protein>
<reference evidence="3 4" key="1">
    <citation type="journal article" date="2019" name="Int. J. Syst. Evol. Microbiol.">
        <title>The Global Catalogue of Microorganisms (GCM) 10K type strain sequencing project: providing services to taxonomists for standard genome sequencing and annotation.</title>
        <authorList>
            <consortium name="The Broad Institute Genomics Platform"/>
            <consortium name="The Broad Institute Genome Sequencing Center for Infectious Disease"/>
            <person name="Wu L."/>
            <person name="Ma J."/>
        </authorList>
    </citation>
    <scope>NUCLEOTIDE SEQUENCE [LARGE SCALE GENOMIC DNA]</scope>
    <source>
        <strain evidence="3 4">NBRC 111368</strain>
    </source>
</reference>
<dbReference type="AlphaFoldDB" id="A0ABD5S3M9"/>
<evidence type="ECO:0000259" key="2">
    <source>
        <dbReference type="Pfam" id="PF26267"/>
    </source>
</evidence>
<comment type="caution">
    <text evidence="3">The sequence shown here is derived from an EMBL/GenBank/DDBJ whole genome shotgun (WGS) entry which is preliminary data.</text>
</comment>
<proteinExistence type="predicted"/>
<evidence type="ECO:0000256" key="1">
    <source>
        <dbReference type="SAM" id="Phobius"/>
    </source>
</evidence>
<feature type="domain" description="DUF8070" evidence="2">
    <location>
        <begin position="1"/>
        <end position="117"/>
    </location>
</feature>
<dbReference type="Proteomes" id="UP001596328">
    <property type="component" value="Unassembled WGS sequence"/>
</dbReference>
<gene>
    <name evidence="3" type="ORF">ACFQE1_17945</name>
</gene>
<dbReference type="InterPro" id="IPR058383">
    <property type="entry name" value="DUF8070"/>
</dbReference>
<name>A0ABD5S3M9_9EURY</name>